<comment type="subunit">
    <text evidence="15">Interacts with major capsid protein L1. Interacts with E2; this interaction inhibits E2 transcriptional activity but not the DNA replication function E2. Interacts with host HSPA8; this interaction is required for L2 nuclear translocation. Interacts with host importins KPNB2 and KPNB3. Forms a complex with importin alpha2-beta1 heterodimers via interaction with the importin alpha2 adapter. Interacts with host DYNLT1; this interaction is essential for virus intracellular transport during entry. Interacts (via C-terminus) with host retromer subunits VPS35 AND VPS29.</text>
</comment>
<sequence>MAPRTRVKRASAVDLYRTCKQAGTCPPDVIPKIEGTTIADKILQYGSLGVFFGGLGIGTGRGLIPGVNIPKLVSRGSGYLPLDTTGSTLSLSSTGAVRGVAARLGNIRPVSGAAEIIPLETFSTTGDAPISEVVPEASSVLTPETVLDNAQLGEADIVTDAEVPQITLYSPSGPEDVAVIEVRPTEHDGFAHTLSSTVHQNPTFVSPDVAVFGETSNSENIFLGGGNVGDNTSEAIELSVFEPRSSTPEGEYRPPAKRGRWNWFSRRYYTQVPVQDPDFNYSFENPLYEYRDKAYIPPDVSEVTQSRLVLGPSGRVGVSRLAKLTTIGTRSGVKIGDTLHLRQSLSTIESPEIELLPVTSVQEDTPVTTEINVYEPGFEDIDLDNSESEPLLSTHTLRSGSRRKIITPVQNTSSNRPWSAVVITDNDTVTAKDIINMGADEAGSGSHADTTPTVVIDGQVIEWYFTAYLHPSLYRKKRKRTHSFL</sequence>
<evidence type="ECO:0000256" key="9">
    <source>
        <dbReference type="ARBA" id="ARBA00022952"/>
    </source>
</evidence>
<gene>
    <name evidence="15" type="primary">L2</name>
</gene>
<dbReference type="EMBL" id="MH049343">
    <property type="protein sequence ID" value="AXQ00538.1"/>
    <property type="molecule type" value="Genomic_DNA"/>
</dbReference>
<dbReference type="GO" id="GO:0003677">
    <property type="term" value="F:DNA binding"/>
    <property type="evidence" value="ECO:0007669"/>
    <property type="project" value="UniProtKB-UniRule"/>
</dbReference>
<keyword evidence="9 15" id="KW-1177">Microtubular inwards viral transport</keyword>
<dbReference type="GO" id="GO:0046718">
    <property type="term" value="P:symbiont entry into host cell"/>
    <property type="evidence" value="ECO:0007669"/>
    <property type="project" value="UniProtKB-KW"/>
</dbReference>
<keyword evidence="11 15" id="KW-1176">Cytoplasmic inwards viral transport</keyword>
<evidence type="ECO:0000256" key="6">
    <source>
        <dbReference type="ARBA" id="ARBA00022812"/>
    </source>
</evidence>
<evidence type="ECO:0000256" key="7">
    <source>
        <dbReference type="ARBA" id="ARBA00022844"/>
    </source>
</evidence>
<keyword evidence="8 15" id="KW-0426">Late protein</keyword>
<comment type="similarity">
    <text evidence="15">Belongs to the papillomaviridae L2 protein family.</text>
</comment>
<keyword evidence="14 15" id="KW-1160">Virus entry into host cell</keyword>
<evidence type="ECO:0000256" key="12">
    <source>
        <dbReference type="ARBA" id="ARBA00023125"/>
    </source>
</evidence>
<dbReference type="Proteomes" id="UP001240038">
    <property type="component" value="Segment"/>
</dbReference>
<comment type="PTM">
    <text evidence="15">Highly phosphorylated.</text>
</comment>
<comment type="function">
    <text evidence="15">Minor protein of the capsid that localizes along the inner surface of the virion, within the central cavities beneath the L1 pentamers. Plays a role in capsid stabilization through interaction with the major capsid protein L1. Once the virion enters the host cell, L2 escorts the genomic DNA into the nucleus by promoting escape from the endosomal compartments and traffic through the host Golgi network. Mechanistically, the C-terminus of L2 possesses a cell-penetrating peptide that protudes from the host endosome, interacts with host cytoplasmic retromer cargo and thereby mediates the capsid delivery to the host trans-Golgi network. Plays a role through its interaction with host dynein in the intracellular microtubule-dependent transport of viral capsid toward the nucleus. Mediates the viral genome import into the nucleus through binding to host importins. Once within the nucleus, L2 localizes viral genomes to host PML bodies in order to activate early gene expression for establishment of infection. Later on, promotes late gene expression by interacting with the viral E2 protein and by inhibiting its transcriptional activation functions. During virion assembly, encapsidates the genome by direct interaction with the viral DNA.</text>
</comment>
<comment type="caution">
    <text evidence="15">Lacks conserved residue(s) required for the propagation of feature annotation.</text>
</comment>
<reference evidence="16" key="1">
    <citation type="journal article" date="2018" name="Vet. Microbiol.">
        <title>Detection and Characterization of Okapi (Okapia johnstoni)-specific Papillomavirus type 1 (OjPV1).</title>
        <authorList>
            <person name="Ramsauer A.S."/>
            <person name="Kubacki J."/>
            <person name="Welle M."/>
            <person name="Bachofen C."/>
            <person name="Fraefel C."/>
            <person name="Hoby S."/>
            <person name="Tobler K."/>
            <person name="Wenker C."/>
        </authorList>
    </citation>
    <scope>NUCLEOTIDE SEQUENCE</scope>
    <source>
        <strain evidence="16">BS 2017</strain>
    </source>
</reference>
<evidence type="ECO:0000256" key="2">
    <source>
        <dbReference type="ARBA" id="ARBA00022553"/>
    </source>
</evidence>
<evidence type="ECO:0000256" key="3">
    <source>
        <dbReference type="ARBA" id="ARBA00022561"/>
    </source>
</evidence>
<evidence type="ECO:0000256" key="5">
    <source>
        <dbReference type="ARBA" id="ARBA00022581"/>
    </source>
</evidence>
<keyword evidence="12 15" id="KW-0238">DNA-binding</keyword>
<protein>
    <recommendedName>
        <fullName evidence="15">Minor capsid protein L2</fullName>
    </recommendedName>
</protein>
<evidence type="ECO:0000256" key="15">
    <source>
        <dbReference type="HAMAP-Rule" id="MF_04003"/>
    </source>
</evidence>
<dbReference type="GO" id="GO:0042025">
    <property type="term" value="C:host cell nucleus"/>
    <property type="evidence" value="ECO:0007669"/>
    <property type="project" value="UniProtKB-SubCell"/>
</dbReference>
<evidence type="ECO:0000313" key="16">
    <source>
        <dbReference type="EMBL" id="AXQ00538.1"/>
    </source>
</evidence>
<dbReference type="GO" id="GO:0043657">
    <property type="term" value="C:host cell"/>
    <property type="evidence" value="ECO:0007669"/>
    <property type="project" value="GOC"/>
</dbReference>
<evidence type="ECO:0000313" key="17">
    <source>
        <dbReference type="Proteomes" id="UP001240038"/>
    </source>
</evidence>
<evidence type="ECO:0000256" key="14">
    <source>
        <dbReference type="ARBA" id="ARBA00023296"/>
    </source>
</evidence>
<comment type="subcellular location">
    <subcellularLocation>
        <location evidence="15">Virion</location>
    </subcellularLocation>
    <subcellularLocation>
        <location evidence="15">Host nucleus</location>
    </subcellularLocation>
</comment>
<keyword evidence="13 15" id="KW-1015">Disulfide bond</keyword>
<proteinExistence type="inferred from homology"/>
<keyword evidence="4 15" id="KW-1048">Host nucleus</keyword>
<dbReference type="Pfam" id="PF00513">
    <property type="entry name" value="Late_protein_L2"/>
    <property type="match status" value="1"/>
</dbReference>
<dbReference type="HAMAP" id="MF_04003">
    <property type="entry name" value="PPV_L2"/>
    <property type="match status" value="1"/>
</dbReference>
<keyword evidence="1 15" id="KW-1163">Viral penetration into host nucleus</keyword>
<organism evidence="16 17">
    <name type="scientific">Okapia johnstoni papillomavirus 1</name>
    <dbReference type="NCBI Taxonomy" id="2304449"/>
    <lineage>
        <taxon>Viruses</taxon>
        <taxon>Monodnaviria</taxon>
        <taxon>Shotokuvirae</taxon>
        <taxon>Cossaviricota</taxon>
        <taxon>Papovaviricetes</taxon>
        <taxon>Zurhausenvirales</taxon>
        <taxon>Papillomaviridae</taxon>
    </lineage>
</organism>
<dbReference type="InterPro" id="IPR000784">
    <property type="entry name" value="Late_L2"/>
</dbReference>
<evidence type="ECO:0000256" key="4">
    <source>
        <dbReference type="ARBA" id="ARBA00022562"/>
    </source>
</evidence>
<keyword evidence="6" id="KW-1040">Host Golgi apparatus</keyword>
<evidence type="ECO:0000256" key="10">
    <source>
        <dbReference type="ARBA" id="ARBA00023046"/>
    </source>
</evidence>
<evidence type="ECO:0000256" key="8">
    <source>
        <dbReference type="ARBA" id="ARBA00022921"/>
    </source>
</evidence>
<name>A0A346LUY8_9PAPI</name>
<evidence type="ECO:0000256" key="11">
    <source>
        <dbReference type="ARBA" id="ARBA00023120"/>
    </source>
</evidence>
<keyword evidence="2 15" id="KW-0597">Phosphoprotein</keyword>
<evidence type="ECO:0000256" key="13">
    <source>
        <dbReference type="ARBA" id="ARBA00023157"/>
    </source>
</evidence>
<accession>A0A346LUY8</accession>
<dbReference type="GO" id="GO:0005198">
    <property type="term" value="F:structural molecule activity"/>
    <property type="evidence" value="ECO:0007669"/>
    <property type="project" value="UniProtKB-UniRule"/>
</dbReference>
<keyword evidence="5 15" id="KW-0945">Host-virus interaction</keyword>
<keyword evidence="7 15" id="KW-0946">Virion</keyword>
<dbReference type="GO" id="GO:0075521">
    <property type="term" value="P:microtubule-dependent intracellular transport of viral material towards nucleus"/>
    <property type="evidence" value="ECO:0007669"/>
    <property type="project" value="UniProtKB-UniRule"/>
</dbReference>
<keyword evidence="3 15" id="KW-0167">Capsid protein</keyword>
<feature type="disulfide bond" evidence="15">
    <location>
        <begin position="19"/>
        <end position="25"/>
    </location>
</feature>
<dbReference type="GO" id="GO:0019028">
    <property type="term" value="C:viral capsid"/>
    <property type="evidence" value="ECO:0007669"/>
    <property type="project" value="UniProtKB-UniRule"/>
</dbReference>
<evidence type="ECO:0000256" key="1">
    <source>
        <dbReference type="ARBA" id="ARBA00022524"/>
    </source>
</evidence>
<keyword evidence="10" id="KW-1039">Host endosome</keyword>
<dbReference type="GO" id="GO:0075732">
    <property type="term" value="P:viral penetration into host nucleus"/>
    <property type="evidence" value="ECO:0007669"/>
    <property type="project" value="UniProtKB-KW"/>
</dbReference>